<dbReference type="AlphaFoldDB" id="A0A843YNA1"/>
<sequence>MNNPLKLDHITVVARNLEEGCAYIKDQLGIEMPEGGAHLQMGTHNKLLSLGDDVFLELIAVDPTVKSPDRRRWFNLDDFKGDPKLATWVLATDNIEETSRLAHPASGQAAEITRGALKWLISVPETGAMPLDGAFPTFIEWPKGPHPASGMADLGCRLVSLTVEHPEAEEILSLIGQKIDCGVTRILCSSEIKITAVIQTHGGLKTLT</sequence>
<dbReference type="Proteomes" id="UP000444174">
    <property type="component" value="Unassembled WGS sequence"/>
</dbReference>
<dbReference type="Gene3D" id="3.10.180.10">
    <property type="entry name" value="2,3-Dihydroxybiphenyl 1,2-Dioxygenase, domain 1"/>
    <property type="match status" value="1"/>
</dbReference>
<dbReference type="Pfam" id="PF13468">
    <property type="entry name" value="Glyoxalase_3"/>
    <property type="match status" value="1"/>
</dbReference>
<evidence type="ECO:0000259" key="1">
    <source>
        <dbReference type="Pfam" id="PF13468"/>
    </source>
</evidence>
<keyword evidence="3" id="KW-1185">Reference proteome</keyword>
<protein>
    <submittedName>
        <fullName evidence="2">VOC family protein</fullName>
    </submittedName>
</protein>
<dbReference type="InterPro" id="IPR025870">
    <property type="entry name" value="Glyoxalase-like_dom"/>
</dbReference>
<dbReference type="RefSeq" id="WP_153217810.1">
    <property type="nucleotide sequence ID" value="NZ_WIBF01000020.1"/>
</dbReference>
<evidence type="ECO:0000313" key="3">
    <source>
        <dbReference type="Proteomes" id="UP000444174"/>
    </source>
</evidence>
<evidence type="ECO:0000313" key="2">
    <source>
        <dbReference type="EMBL" id="MQQ10653.1"/>
    </source>
</evidence>
<dbReference type="InterPro" id="IPR029068">
    <property type="entry name" value="Glyas_Bleomycin-R_OHBP_Dase"/>
</dbReference>
<comment type="caution">
    <text evidence="2">The sequence shown here is derived from an EMBL/GenBank/DDBJ whole genome shotgun (WGS) entry which is preliminary data.</text>
</comment>
<proteinExistence type="predicted"/>
<gene>
    <name evidence="2" type="ORF">GFB49_19545</name>
</gene>
<reference evidence="2 3" key="1">
    <citation type="submission" date="2019-10" db="EMBL/GenBank/DDBJ databases">
        <title>Epibacterium sp. nov., isolated from seawater.</title>
        <authorList>
            <person name="Zhang X."/>
            <person name="Li N."/>
        </authorList>
    </citation>
    <scope>NUCLEOTIDE SEQUENCE [LARGE SCALE GENOMIC DNA]</scope>
    <source>
        <strain evidence="2 3">SM1979</strain>
    </source>
</reference>
<dbReference type="EMBL" id="WIBF01000020">
    <property type="protein sequence ID" value="MQQ10653.1"/>
    <property type="molecule type" value="Genomic_DNA"/>
</dbReference>
<feature type="domain" description="Glyoxalase-like" evidence="1">
    <location>
        <begin position="7"/>
        <end position="172"/>
    </location>
</feature>
<name>A0A843YNA1_9RHOB</name>
<accession>A0A843YNA1</accession>
<organism evidence="2 3">
    <name type="scientific">Tritonibacter litoralis</name>
    <dbReference type="NCBI Taxonomy" id="2662264"/>
    <lineage>
        <taxon>Bacteria</taxon>
        <taxon>Pseudomonadati</taxon>
        <taxon>Pseudomonadota</taxon>
        <taxon>Alphaproteobacteria</taxon>
        <taxon>Rhodobacterales</taxon>
        <taxon>Paracoccaceae</taxon>
        <taxon>Tritonibacter</taxon>
    </lineage>
</organism>